<keyword evidence="2" id="KW-1185">Reference proteome</keyword>
<organism evidence="1 2">
    <name type="scientific">Paeniglutamicibacter kerguelensis</name>
    <dbReference type="NCBI Taxonomy" id="254788"/>
    <lineage>
        <taxon>Bacteria</taxon>
        <taxon>Bacillati</taxon>
        <taxon>Actinomycetota</taxon>
        <taxon>Actinomycetes</taxon>
        <taxon>Micrococcales</taxon>
        <taxon>Micrococcaceae</taxon>
        <taxon>Paeniglutamicibacter</taxon>
    </lineage>
</organism>
<protein>
    <submittedName>
        <fullName evidence="1">Uncharacterized protein</fullName>
    </submittedName>
</protein>
<comment type="caution">
    <text evidence="1">The sequence shown here is derived from an EMBL/GenBank/DDBJ whole genome shotgun (WGS) entry which is preliminary data.</text>
</comment>
<gene>
    <name evidence="1" type="ORF">JOF47_003322</name>
</gene>
<proteinExistence type="predicted"/>
<evidence type="ECO:0000313" key="2">
    <source>
        <dbReference type="Proteomes" id="UP001296993"/>
    </source>
</evidence>
<name>A0ABS4XHI1_9MICC</name>
<reference evidence="1 2" key="1">
    <citation type="submission" date="2021-03" db="EMBL/GenBank/DDBJ databases">
        <title>Sequencing the genomes of 1000 actinobacteria strains.</title>
        <authorList>
            <person name="Klenk H.-P."/>
        </authorList>
    </citation>
    <scope>NUCLEOTIDE SEQUENCE [LARGE SCALE GENOMIC DNA]</scope>
    <source>
        <strain evidence="1 2">DSM 15797</strain>
    </source>
</reference>
<dbReference type="EMBL" id="JAGIOF010000001">
    <property type="protein sequence ID" value="MBP2387811.1"/>
    <property type="molecule type" value="Genomic_DNA"/>
</dbReference>
<accession>A0ABS4XHI1</accession>
<dbReference type="RefSeq" id="WP_210000346.1">
    <property type="nucleotide sequence ID" value="NZ_BAAAJY010000001.1"/>
</dbReference>
<sequence>MEAILFPAHINQEHEYGVASHYLVGTEFFPSAHNQRDPYALPSYEIIGHWVYPTAYNPYASYEFPVFMFSEEHLVSTGYGDTPVGLPLYEVHCTCPGHSSPVYM</sequence>
<dbReference type="Proteomes" id="UP001296993">
    <property type="component" value="Unassembled WGS sequence"/>
</dbReference>
<evidence type="ECO:0000313" key="1">
    <source>
        <dbReference type="EMBL" id="MBP2387811.1"/>
    </source>
</evidence>